<dbReference type="PANTHER" id="PTHR38340">
    <property type="entry name" value="S-LAYER PROTEIN"/>
    <property type="match status" value="1"/>
</dbReference>
<dbReference type="InterPro" id="IPR001343">
    <property type="entry name" value="Hemolysn_Ca-bd"/>
</dbReference>
<dbReference type="InterPro" id="IPR011049">
    <property type="entry name" value="Serralysin-like_metalloprot_C"/>
</dbReference>
<feature type="domain" description="Peptidase M10 serralysin C-terminal" evidence="5">
    <location>
        <begin position="504"/>
        <end position="635"/>
    </location>
</feature>
<evidence type="ECO:0000313" key="7">
    <source>
        <dbReference type="Proteomes" id="UP000309450"/>
    </source>
</evidence>
<keyword evidence="3" id="KW-0964">Secreted</keyword>
<dbReference type="Gene3D" id="2.60.40.10">
    <property type="entry name" value="Immunoglobulins"/>
    <property type="match status" value="1"/>
</dbReference>
<dbReference type="InterPro" id="IPR018511">
    <property type="entry name" value="Hemolysin-typ_Ca-bd_CS"/>
</dbReference>
<evidence type="ECO:0000256" key="4">
    <source>
        <dbReference type="ARBA" id="ARBA00022737"/>
    </source>
</evidence>
<dbReference type="GO" id="GO:0005615">
    <property type="term" value="C:extracellular space"/>
    <property type="evidence" value="ECO:0007669"/>
    <property type="project" value="InterPro"/>
</dbReference>
<dbReference type="SUPFAM" id="SSF51120">
    <property type="entry name" value="beta-Roll"/>
    <property type="match status" value="1"/>
</dbReference>
<comment type="subcellular location">
    <subcellularLocation>
        <location evidence="2">Secreted</location>
    </subcellularLocation>
</comment>
<dbReference type="SUPFAM" id="SSF53474">
    <property type="entry name" value="alpha/beta-Hydrolases"/>
    <property type="match status" value="1"/>
</dbReference>
<dbReference type="Proteomes" id="UP000309450">
    <property type="component" value="Unassembled WGS sequence"/>
</dbReference>
<dbReference type="InterPro" id="IPR050557">
    <property type="entry name" value="RTX_toxin/Mannuronan_C5-epim"/>
</dbReference>
<dbReference type="Pfam" id="PF08548">
    <property type="entry name" value="Peptidase_M10_C"/>
    <property type="match status" value="1"/>
</dbReference>
<evidence type="ECO:0000313" key="6">
    <source>
        <dbReference type="EMBL" id="THD81511.1"/>
    </source>
</evidence>
<sequence>MAVPYDLSVSNLGVLPAGTAQRLAPGDSFTFEYTLSVNVRGSVNDDHIGGLYLSRDARLDAGDVMVGAWRTLVPNGGTFTITLPYADIPFDQAPGTYHLIVRVDDDNSIAEPNEANNIAVLGNVLIGATDAMLPTAQEVINTYGRLNLMAKLAQAAYFVRGFERKEDYFNNNDRPTGKASFEELSGHLRPMTADDLPDLGFSALSSPVWGPYGIKGGTYINKNAAAIVMRSSDAVFLSFRGTNDNEESTRGPLARDTPDKKHWLWMKAHADLMDPLIEALKDYVADDANGIKRIYVTGHSLGAGMVEYLMKNHVVKSAVDGAAVQTFGGVKVDASTFASPGYVSLNVTVRKLANLWIDGDAISAAAIAGDNDGDRNVIYHNLPGRVFSSNDLHSIDLYNRFTQFLQENGIGAKELSGKALHGIDYDSIYLAAIYAPRTKVVTVGGTAAIGEQSPLTKIKGANTDDLIIGTDGRDKLIGGLGRDHMMGGDRIDEITGGEGRDFLYGEAGADHLYGGGGQDELTGGAGADTFHFRRADLSTRPHPIIKTDLNDTITDFERGKDRIDLSDFDPQLWIGDQALKFIGTGRFTGTDGEVRYRHGGGNTHVEVDATKGKGAVAGFTITLIGEIDLRASDFIL</sequence>
<dbReference type="Gene3D" id="2.150.10.10">
    <property type="entry name" value="Serralysin-like metalloprotease, C-terminal"/>
    <property type="match status" value="1"/>
</dbReference>
<dbReference type="Gene3D" id="3.40.50.1820">
    <property type="entry name" value="alpha/beta hydrolase"/>
    <property type="match status" value="1"/>
</dbReference>
<keyword evidence="7" id="KW-1185">Reference proteome</keyword>
<protein>
    <recommendedName>
        <fullName evidence="5">Peptidase M10 serralysin C-terminal domain-containing protein</fullName>
    </recommendedName>
</protein>
<proteinExistence type="predicted"/>
<organism evidence="6 7">
    <name type="scientific">Aliigemmobacter aestuarii</name>
    <dbReference type="NCBI Taxonomy" id="1445661"/>
    <lineage>
        <taxon>Bacteria</taxon>
        <taxon>Pseudomonadati</taxon>
        <taxon>Pseudomonadota</taxon>
        <taxon>Alphaproteobacteria</taxon>
        <taxon>Rhodobacterales</taxon>
        <taxon>Paracoccaceae</taxon>
        <taxon>Aliigemmobacter</taxon>
    </lineage>
</organism>
<name>A0A4V3V031_9RHOB</name>
<keyword evidence="4" id="KW-0677">Repeat</keyword>
<dbReference type="InterPro" id="IPR013858">
    <property type="entry name" value="Peptidase_M10B_C"/>
</dbReference>
<dbReference type="PRINTS" id="PR00313">
    <property type="entry name" value="CABNDNGRPT"/>
</dbReference>
<dbReference type="Pfam" id="PF00353">
    <property type="entry name" value="HemolysinCabind"/>
    <property type="match status" value="1"/>
</dbReference>
<comment type="cofactor">
    <cofactor evidence="1">
        <name>Ca(2+)</name>
        <dbReference type="ChEBI" id="CHEBI:29108"/>
    </cofactor>
</comment>
<accession>A0A4V3V031</accession>
<gene>
    <name evidence="6" type="ORF">E7811_16520</name>
</gene>
<dbReference type="InterPro" id="IPR013783">
    <property type="entry name" value="Ig-like_fold"/>
</dbReference>
<dbReference type="InterPro" id="IPR029058">
    <property type="entry name" value="AB_hydrolase_fold"/>
</dbReference>
<evidence type="ECO:0000256" key="3">
    <source>
        <dbReference type="ARBA" id="ARBA00022525"/>
    </source>
</evidence>
<comment type="caution">
    <text evidence="6">The sequence shown here is derived from an EMBL/GenBank/DDBJ whole genome shotgun (WGS) entry which is preliminary data.</text>
</comment>
<dbReference type="GO" id="GO:0005509">
    <property type="term" value="F:calcium ion binding"/>
    <property type="evidence" value="ECO:0007669"/>
    <property type="project" value="InterPro"/>
</dbReference>
<reference evidence="6 7" key="1">
    <citation type="submission" date="2019-04" db="EMBL/GenBank/DDBJ databases">
        <title>Draft genome sequence of Gemmobacter aestuarii sp. nov.</title>
        <authorList>
            <person name="Hameed A."/>
            <person name="Lin S.-Y."/>
            <person name="Shahina M."/>
            <person name="Lai W.-A."/>
            <person name="Young C.-C."/>
        </authorList>
    </citation>
    <scope>NUCLEOTIDE SEQUENCE [LARGE SCALE GENOMIC DNA]</scope>
    <source>
        <strain evidence="6 7">CC-PW-75</strain>
    </source>
</reference>
<evidence type="ECO:0000256" key="2">
    <source>
        <dbReference type="ARBA" id="ARBA00004613"/>
    </source>
</evidence>
<evidence type="ECO:0000256" key="1">
    <source>
        <dbReference type="ARBA" id="ARBA00001913"/>
    </source>
</evidence>
<dbReference type="PROSITE" id="PS00330">
    <property type="entry name" value="HEMOLYSIN_CALCIUM"/>
    <property type="match status" value="2"/>
</dbReference>
<dbReference type="PANTHER" id="PTHR38340:SF1">
    <property type="entry name" value="S-LAYER PROTEIN"/>
    <property type="match status" value="1"/>
</dbReference>
<dbReference type="AlphaFoldDB" id="A0A4V3V031"/>
<dbReference type="EMBL" id="SSND01000005">
    <property type="protein sequence ID" value="THD81511.1"/>
    <property type="molecule type" value="Genomic_DNA"/>
</dbReference>
<dbReference type="OrthoDB" id="7875393at2"/>
<evidence type="ECO:0000259" key="5">
    <source>
        <dbReference type="Pfam" id="PF08548"/>
    </source>
</evidence>